<gene>
    <name evidence="1" type="ORF">SAMN05216218_10475</name>
</gene>
<dbReference type="EMBL" id="FNBK01000004">
    <property type="protein sequence ID" value="SDF15859.1"/>
    <property type="molecule type" value="Genomic_DNA"/>
</dbReference>
<protein>
    <submittedName>
        <fullName evidence="1">Uncharacterized protein</fullName>
    </submittedName>
</protein>
<dbReference type="InterPro" id="IPR045396">
    <property type="entry name" value="DUF6517"/>
</dbReference>
<sequence>MSGDGTPRVPDDELDGWAVTDRSSETVFELPVARVVGHTAVYDDENLRSTVSTLTGGSVDRMWRFFFATRLEFTPSLPPTVGPAAVFTTVRTQANSVFKNRLQDRGFGEISKAGHDRIRVETGDRASLQAYEASIETSVVDVPVEGYLAVWSNGGEFRLAGGAYPAASLSDLLGISIPGIDIDPNSFRQELLTLVKSVR</sequence>
<dbReference type="STRING" id="660518.SAMN05216218_10475"/>
<name>A0A1G7IU83_9EURY</name>
<evidence type="ECO:0000313" key="1">
    <source>
        <dbReference type="EMBL" id="SDF15859.1"/>
    </source>
</evidence>
<dbReference type="Pfam" id="PF20127">
    <property type="entry name" value="DUF6517"/>
    <property type="match status" value="1"/>
</dbReference>
<dbReference type="AlphaFoldDB" id="A0A1G7IU83"/>
<dbReference type="Proteomes" id="UP000199076">
    <property type="component" value="Unassembled WGS sequence"/>
</dbReference>
<dbReference type="RefSeq" id="WP_092689517.1">
    <property type="nucleotide sequence ID" value="NZ_FNBK01000004.1"/>
</dbReference>
<evidence type="ECO:0000313" key="2">
    <source>
        <dbReference type="Proteomes" id="UP000199076"/>
    </source>
</evidence>
<reference evidence="2" key="1">
    <citation type="submission" date="2016-10" db="EMBL/GenBank/DDBJ databases">
        <authorList>
            <person name="Varghese N."/>
            <person name="Submissions S."/>
        </authorList>
    </citation>
    <scope>NUCLEOTIDE SEQUENCE [LARGE SCALE GENOMIC DNA]</scope>
    <source>
        <strain evidence="2">IBRC-M 10760</strain>
    </source>
</reference>
<keyword evidence="2" id="KW-1185">Reference proteome</keyword>
<organism evidence="1 2">
    <name type="scientific">Halorientalis regularis</name>
    <dbReference type="NCBI Taxonomy" id="660518"/>
    <lineage>
        <taxon>Archaea</taxon>
        <taxon>Methanobacteriati</taxon>
        <taxon>Methanobacteriota</taxon>
        <taxon>Stenosarchaea group</taxon>
        <taxon>Halobacteria</taxon>
        <taxon>Halobacteriales</taxon>
        <taxon>Haloarculaceae</taxon>
        <taxon>Halorientalis</taxon>
    </lineage>
</organism>
<proteinExistence type="predicted"/>
<accession>A0A1G7IU83</accession>
<dbReference type="OrthoDB" id="300230at2157"/>